<evidence type="ECO:0000256" key="1">
    <source>
        <dbReference type="SAM" id="Phobius"/>
    </source>
</evidence>
<proteinExistence type="predicted"/>
<feature type="transmembrane region" description="Helical" evidence="1">
    <location>
        <begin position="6"/>
        <end position="39"/>
    </location>
</feature>
<dbReference type="RefSeq" id="WP_129334011.1">
    <property type="nucleotide sequence ID" value="NZ_SDVB01000311.1"/>
</dbReference>
<dbReference type="OrthoDB" id="8305240at2"/>
<sequence length="75" mass="7996">MQNFRAIGLALVGICVFAAAAVFTISLTLVAGAILTVSLAVRMLSMRAKPAPLRAKAKSREMHVWNDGRGTIIDL</sequence>
<dbReference type="Proteomes" id="UP000291088">
    <property type="component" value="Unassembled WGS sequence"/>
</dbReference>
<keyword evidence="1" id="KW-0812">Transmembrane</keyword>
<keyword evidence="1" id="KW-0472">Membrane</keyword>
<organism evidence="2 3">
    <name type="scientific">Ciceribacter ferrooxidans</name>
    <dbReference type="NCBI Taxonomy" id="2509717"/>
    <lineage>
        <taxon>Bacteria</taxon>
        <taxon>Pseudomonadati</taxon>
        <taxon>Pseudomonadota</taxon>
        <taxon>Alphaproteobacteria</taxon>
        <taxon>Hyphomicrobiales</taxon>
        <taxon>Rhizobiaceae</taxon>
        <taxon>Ciceribacter</taxon>
    </lineage>
</organism>
<comment type="caution">
    <text evidence="2">The sequence shown here is derived from an EMBL/GenBank/DDBJ whole genome shotgun (WGS) entry which is preliminary data.</text>
</comment>
<reference evidence="2 3" key="1">
    <citation type="submission" date="2019-01" db="EMBL/GenBank/DDBJ databases">
        <authorList>
            <person name="Deng T."/>
        </authorList>
    </citation>
    <scope>NUCLEOTIDE SEQUENCE [LARGE SCALE GENOMIC DNA]</scope>
    <source>
        <strain evidence="2 3">F8825</strain>
    </source>
</reference>
<evidence type="ECO:0000313" key="3">
    <source>
        <dbReference type="Proteomes" id="UP000291088"/>
    </source>
</evidence>
<evidence type="ECO:0008006" key="4">
    <source>
        <dbReference type="Google" id="ProtNLM"/>
    </source>
</evidence>
<name>A0A4V1RN59_9HYPH</name>
<protein>
    <recommendedName>
        <fullName evidence="4">Transmembrane protein</fullName>
    </recommendedName>
</protein>
<dbReference type="EMBL" id="SDVB01000311">
    <property type="protein sequence ID" value="RYC04717.1"/>
    <property type="molecule type" value="Genomic_DNA"/>
</dbReference>
<gene>
    <name evidence="2" type="ORF">EUU22_21445</name>
</gene>
<evidence type="ECO:0000313" key="2">
    <source>
        <dbReference type="EMBL" id="RYC04717.1"/>
    </source>
</evidence>
<keyword evidence="1" id="KW-1133">Transmembrane helix</keyword>
<keyword evidence="3" id="KW-1185">Reference proteome</keyword>
<accession>A0A4V1RN59</accession>
<dbReference type="AlphaFoldDB" id="A0A4V1RN59"/>